<comment type="caution">
    <text evidence="5">The sequence shown here is derived from an EMBL/GenBank/DDBJ whole genome shotgun (WGS) entry which is preliminary data.</text>
</comment>
<dbReference type="Gene3D" id="3.90.550.10">
    <property type="entry name" value="Spore Coat Polysaccharide Biosynthesis Protein SpsA, Chain A"/>
    <property type="match status" value="1"/>
</dbReference>
<evidence type="ECO:0000259" key="4">
    <source>
        <dbReference type="Pfam" id="PF00535"/>
    </source>
</evidence>
<dbReference type="Pfam" id="PF00535">
    <property type="entry name" value="Glycos_transf_2"/>
    <property type="match status" value="1"/>
</dbReference>
<evidence type="ECO:0000256" key="1">
    <source>
        <dbReference type="ARBA" id="ARBA00006739"/>
    </source>
</evidence>
<dbReference type="PANTHER" id="PTHR43398">
    <property type="entry name" value="DOLICHOL-PHOSPHATE MANNOSYLTRANSFERASE SUBUNIT 1"/>
    <property type="match status" value="1"/>
</dbReference>
<dbReference type="GO" id="GO:0004582">
    <property type="term" value="F:dolichyl-phosphate beta-D-mannosyltransferase activity"/>
    <property type="evidence" value="ECO:0007669"/>
    <property type="project" value="InterPro"/>
</dbReference>
<name>A0A948W7V1_UNCEI</name>
<dbReference type="EMBL" id="JAHJDP010000107">
    <property type="protein sequence ID" value="MBU2692979.1"/>
    <property type="molecule type" value="Genomic_DNA"/>
</dbReference>
<evidence type="ECO:0000256" key="2">
    <source>
        <dbReference type="ARBA" id="ARBA00022676"/>
    </source>
</evidence>
<dbReference type="AlphaFoldDB" id="A0A948W7V1"/>
<dbReference type="InterPro" id="IPR039528">
    <property type="entry name" value="DPM1-like"/>
</dbReference>
<evidence type="ECO:0000313" key="5">
    <source>
        <dbReference type="EMBL" id="MBU2692979.1"/>
    </source>
</evidence>
<dbReference type="GO" id="GO:0016020">
    <property type="term" value="C:membrane"/>
    <property type="evidence" value="ECO:0007669"/>
    <property type="project" value="GOC"/>
</dbReference>
<reference evidence="5" key="1">
    <citation type="submission" date="2021-05" db="EMBL/GenBank/DDBJ databases">
        <title>Energy efficiency and biological interactions define the core microbiome of deep oligotrophic groundwater.</title>
        <authorList>
            <person name="Mehrshad M."/>
            <person name="Lopez-Fernandez M."/>
            <person name="Bell E."/>
            <person name="Bernier-Latmani R."/>
            <person name="Bertilsson S."/>
            <person name="Dopson M."/>
        </authorList>
    </citation>
    <scope>NUCLEOTIDE SEQUENCE</scope>
    <source>
        <strain evidence="5">Modern_marine.mb.64</strain>
    </source>
</reference>
<dbReference type="CDD" id="cd06442">
    <property type="entry name" value="DPM1_like"/>
    <property type="match status" value="1"/>
</dbReference>
<keyword evidence="2" id="KW-0328">Glycosyltransferase</keyword>
<accession>A0A948W7V1</accession>
<evidence type="ECO:0000256" key="3">
    <source>
        <dbReference type="ARBA" id="ARBA00022679"/>
    </source>
</evidence>
<dbReference type="FunFam" id="3.90.550.10:FF:000122">
    <property type="entry name" value="Dolichol-phosphate mannosyltransferase subunit 1"/>
    <property type="match status" value="1"/>
</dbReference>
<organism evidence="5 6">
    <name type="scientific">Eiseniibacteriota bacterium</name>
    <dbReference type="NCBI Taxonomy" id="2212470"/>
    <lineage>
        <taxon>Bacteria</taxon>
        <taxon>Candidatus Eiseniibacteriota</taxon>
    </lineage>
</organism>
<comment type="similarity">
    <text evidence="1">Belongs to the glycosyltransferase 2 family.</text>
</comment>
<dbReference type="InterPro" id="IPR029044">
    <property type="entry name" value="Nucleotide-diphossugar_trans"/>
</dbReference>
<gene>
    <name evidence="5" type="ORF">KJ970_18835</name>
</gene>
<protein>
    <submittedName>
        <fullName evidence="5">Polyprenol monophosphomannose synthase</fullName>
    </submittedName>
</protein>
<evidence type="ECO:0000313" key="6">
    <source>
        <dbReference type="Proteomes" id="UP000777784"/>
    </source>
</evidence>
<feature type="domain" description="Glycosyltransferase 2-like" evidence="4">
    <location>
        <begin position="5"/>
        <end position="166"/>
    </location>
</feature>
<sequence>MRTLVVIPTYNERENIQVVIPKILDHPYDLQILVVDDGSPDGTGQIVEEMGKSDPRISLLRRPGKMGLGSAYVAGFQRAIEMDVDCVIQMDADLSHDPQAIPEFIEGIKDSDLVVGSRYLNGVTVVNWPIRRLILSFGANLYTKIVTGMPLSDATGGFKCFRRSTLELIDLDKIGSDGYGFQIEMNFQCWRRNLRIREIPIVFVDRQKGASKLSRWIVWEAIWLVWRLALSRWFGSAPKADKGRS</sequence>
<dbReference type="Proteomes" id="UP000777784">
    <property type="component" value="Unassembled WGS sequence"/>
</dbReference>
<keyword evidence="3" id="KW-0808">Transferase</keyword>
<dbReference type="InterPro" id="IPR001173">
    <property type="entry name" value="Glyco_trans_2-like"/>
</dbReference>
<dbReference type="PANTHER" id="PTHR43398:SF1">
    <property type="entry name" value="DOLICHOL-PHOSPHATE MANNOSYLTRANSFERASE SUBUNIT 1"/>
    <property type="match status" value="1"/>
</dbReference>
<dbReference type="GO" id="GO:0009247">
    <property type="term" value="P:glycolipid biosynthetic process"/>
    <property type="evidence" value="ECO:0007669"/>
    <property type="project" value="TreeGrafter"/>
</dbReference>
<dbReference type="SUPFAM" id="SSF53448">
    <property type="entry name" value="Nucleotide-diphospho-sugar transferases"/>
    <property type="match status" value="1"/>
</dbReference>
<proteinExistence type="inferred from homology"/>